<reference evidence="3 4" key="2">
    <citation type="journal article" date="2015" name="PLoS ONE">
        <title>Whole-Genome Optical Mapping and Finished Genome Sequence of Sphingobacterium deserti sp. nov., a New Species Isolated from the Western Desert of China.</title>
        <authorList>
            <person name="Teng C."/>
            <person name="Zhou Z."/>
            <person name="Molnar I."/>
            <person name="Li X."/>
            <person name="Tang R."/>
            <person name="Chen M."/>
            <person name="Wang L."/>
            <person name="Su S."/>
            <person name="Zhang W."/>
            <person name="Lin M."/>
        </authorList>
    </citation>
    <scope>NUCLEOTIDE SEQUENCE [LARGE SCALE GENOMIC DNA]</scope>
    <source>
        <strain evidence="4">ACCC05744</strain>
    </source>
</reference>
<feature type="domain" description="HTH araC/xylS-type" evidence="2">
    <location>
        <begin position="266"/>
        <end position="366"/>
    </location>
</feature>
<comment type="caution">
    <text evidence="3">The sequence shown here is derived from an EMBL/GenBank/DDBJ whole genome shotgun (WGS) entry which is preliminary data.</text>
</comment>
<dbReference type="PROSITE" id="PS01124">
    <property type="entry name" value="HTH_ARAC_FAMILY_2"/>
    <property type="match status" value="1"/>
</dbReference>
<dbReference type="Proteomes" id="UP000031802">
    <property type="component" value="Unassembled WGS sequence"/>
</dbReference>
<dbReference type="SMART" id="SM00342">
    <property type="entry name" value="HTH_ARAC"/>
    <property type="match status" value="1"/>
</dbReference>
<keyword evidence="1" id="KW-0238">DNA-binding</keyword>
<dbReference type="Gene3D" id="1.10.10.60">
    <property type="entry name" value="Homeodomain-like"/>
    <property type="match status" value="1"/>
</dbReference>
<evidence type="ECO:0000259" key="2">
    <source>
        <dbReference type="PROSITE" id="PS01124"/>
    </source>
</evidence>
<dbReference type="PANTHER" id="PTHR43280:SF2">
    <property type="entry name" value="HTH-TYPE TRANSCRIPTIONAL REGULATOR EXSA"/>
    <property type="match status" value="1"/>
</dbReference>
<evidence type="ECO:0000313" key="4">
    <source>
        <dbReference type="Proteomes" id="UP000031802"/>
    </source>
</evidence>
<sequence length="374" mass="42968">MHTNVYKKPLNGKNLQLNVGFMKLGDDFPTQNPMPTMKKSAYIDVDKIFGSVSADKRQKNSGRTIMLNEAATTYRKVGEQSIFEQEYKGRYGYLHHVELVLSQPLVLDINVKISDLFAVYLLQGKSRIKLKGKSNQTYFKLYPRNAVYAYLPIGNYKLHINPGTTQIFGFYFDVGCLDGLPEKDTYFLEELRIAHKTKSPLPAISESFQAGSITTAFIQQLGRDLTKGKWDSQVYVLSQLQFLIRLSKEKIDKKKSIHRQHAISAETIMKMIENGVDAKGMEFSIESLGRDLPLSTQQLNILFKSKKGLTLTAYKKHYLIKKSYPLLIQKTSVLKICELLSFRDDRTFYRLFKWVTGMSTREYLQKIQSEGNFD</sequence>
<dbReference type="AlphaFoldDB" id="A0A0B8T1V2"/>
<name>A0A0B8T1V2_9SPHI</name>
<evidence type="ECO:0000313" key="3">
    <source>
        <dbReference type="EMBL" id="KGE12678.1"/>
    </source>
</evidence>
<keyword evidence="4" id="KW-1185">Reference proteome</keyword>
<dbReference type="STRING" id="1229276.DI53_3718"/>
<dbReference type="PANTHER" id="PTHR43280">
    <property type="entry name" value="ARAC-FAMILY TRANSCRIPTIONAL REGULATOR"/>
    <property type="match status" value="1"/>
</dbReference>
<reference evidence="4" key="1">
    <citation type="submission" date="2014-04" db="EMBL/GenBank/DDBJ databases">
        <title>Whole-Genome optical mapping and complete genome sequence of Sphingobacterium deserti sp. nov., a new spaces isolated from desert in the west of China.</title>
        <authorList>
            <person name="Teng C."/>
            <person name="Zhou Z."/>
            <person name="Li X."/>
            <person name="Chen M."/>
            <person name="Lin M."/>
            <person name="Wang L."/>
            <person name="Su S."/>
            <person name="Zhang C."/>
            <person name="Zhang W."/>
        </authorList>
    </citation>
    <scope>NUCLEOTIDE SEQUENCE [LARGE SCALE GENOMIC DNA]</scope>
    <source>
        <strain evidence="4">ACCC05744</strain>
    </source>
</reference>
<dbReference type="EMBL" id="JJMU01000066">
    <property type="protein sequence ID" value="KGE12678.1"/>
    <property type="molecule type" value="Genomic_DNA"/>
</dbReference>
<dbReference type="InterPro" id="IPR018060">
    <property type="entry name" value="HTH_AraC"/>
</dbReference>
<protein>
    <recommendedName>
        <fullName evidence="2">HTH araC/xylS-type domain-containing protein</fullName>
    </recommendedName>
</protein>
<dbReference type="PATRIC" id="fig|1229276.3.peg.3847"/>
<dbReference type="GO" id="GO:0003700">
    <property type="term" value="F:DNA-binding transcription factor activity"/>
    <property type="evidence" value="ECO:0007669"/>
    <property type="project" value="InterPro"/>
</dbReference>
<evidence type="ECO:0000256" key="1">
    <source>
        <dbReference type="ARBA" id="ARBA00023125"/>
    </source>
</evidence>
<gene>
    <name evidence="3" type="ORF">DI53_3718</name>
</gene>
<organism evidence="3 4">
    <name type="scientific">Sphingobacterium deserti</name>
    <dbReference type="NCBI Taxonomy" id="1229276"/>
    <lineage>
        <taxon>Bacteria</taxon>
        <taxon>Pseudomonadati</taxon>
        <taxon>Bacteroidota</taxon>
        <taxon>Sphingobacteriia</taxon>
        <taxon>Sphingobacteriales</taxon>
        <taxon>Sphingobacteriaceae</taxon>
        <taxon>Sphingobacterium</taxon>
    </lineage>
</organism>
<proteinExistence type="predicted"/>
<accession>A0A0B8T1V2</accession>
<dbReference type="GO" id="GO:0043565">
    <property type="term" value="F:sequence-specific DNA binding"/>
    <property type="evidence" value="ECO:0007669"/>
    <property type="project" value="InterPro"/>
</dbReference>